<keyword evidence="1" id="KW-1133">Transmembrane helix</keyword>
<protein>
    <recommendedName>
        <fullName evidence="4">Transmembrane protein 241</fullName>
    </recommendedName>
</protein>
<dbReference type="Proteomes" id="UP001162480">
    <property type="component" value="Chromosome 10"/>
</dbReference>
<feature type="transmembrane region" description="Helical" evidence="1">
    <location>
        <begin position="167"/>
        <end position="187"/>
    </location>
</feature>
<feature type="transmembrane region" description="Helical" evidence="1">
    <location>
        <begin position="43"/>
        <end position="64"/>
    </location>
</feature>
<evidence type="ECO:0000313" key="2">
    <source>
        <dbReference type="EMBL" id="CAI9728647.1"/>
    </source>
</evidence>
<feature type="transmembrane region" description="Helical" evidence="1">
    <location>
        <begin position="193"/>
        <end position="211"/>
    </location>
</feature>
<evidence type="ECO:0008006" key="4">
    <source>
        <dbReference type="Google" id="ProtNLM"/>
    </source>
</evidence>
<feature type="transmembrane region" description="Helical" evidence="1">
    <location>
        <begin position="107"/>
        <end position="126"/>
    </location>
</feature>
<feature type="transmembrane region" description="Helical" evidence="1">
    <location>
        <begin position="223"/>
        <end position="243"/>
    </location>
</feature>
<dbReference type="AlphaFoldDB" id="A0AA36F8S2"/>
<keyword evidence="1" id="KW-0472">Membrane</keyword>
<feature type="transmembrane region" description="Helical" evidence="1">
    <location>
        <begin position="76"/>
        <end position="95"/>
    </location>
</feature>
<organism evidence="2 3">
    <name type="scientific">Octopus vulgaris</name>
    <name type="common">Common octopus</name>
    <dbReference type="NCBI Taxonomy" id="6645"/>
    <lineage>
        <taxon>Eukaryota</taxon>
        <taxon>Metazoa</taxon>
        <taxon>Spiralia</taxon>
        <taxon>Lophotrochozoa</taxon>
        <taxon>Mollusca</taxon>
        <taxon>Cephalopoda</taxon>
        <taxon>Coleoidea</taxon>
        <taxon>Octopodiformes</taxon>
        <taxon>Octopoda</taxon>
        <taxon>Incirrata</taxon>
        <taxon>Octopodidae</taxon>
        <taxon>Octopus</taxon>
    </lineage>
</organism>
<evidence type="ECO:0000313" key="3">
    <source>
        <dbReference type="Proteomes" id="UP001162480"/>
    </source>
</evidence>
<evidence type="ECO:0000256" key="1">
    <source>
        <dbReference type="SAM" id="Phobius"/>
    </source>
</evidence>
<feature type="transmembrane region" description="Helical" evidence="1">
    <location>
        <begin position="288"/>
        <end position="310"/>
    </location>
</feature>
<keyword evidence="3" id="KW-1185">Reference proteome</keyword>
<sequence length="340" mass="39502">MFEIQCKSSDQKISKRTISIPLRTSTRKLCFHYTIMIFKQLNVYLQCILFCLLFIATCYVNKYVLSVLKFTHPTIFQGWQCFVGVIFIKLNMMTGNINLLWDGNKKFFLYWLPEFMLFVISIYSGSKALANISIPAYLAVLNSCALINHISICVLHWNFKIYEAKDWIFHFVIGAAAVGVVYSDPMYEIESYFWLYVHIISFSAIVVFIEFNKDIIEASKIELLYYNYIFSVIFFIPGSYLLGDIFEAANFKHLYLYKFYMGCLASGILGTILNLLRISLQENSEFLVYNRLLPIAHIMASFLSLLFFEFHTTAEHNIWIAAVQLVSLLGNFTKRKGNEE</sequence>
<name>A0AA36F8S2_OCTVU</name>
<proteinExistence type="predicted"/>
<gene>
    <name evidence="2" type="ORF">OCTVUL_1B014428</name>
</gene>
<feature type="transmembrane region" description="Helical" evidence="1">
    <location>
        <begin position="255"/>
        <end position="276"/>
    </location>
</feature>
<reference evidence="2" key="1">
    <citation type="submission" date="2023-08" db="EMBL/GenBank/DDBJ databases">
        <authorList>
            <person name="Alioto T."/>
            <person name="Alioto T."/>
            <person name="Gomez Garrido J."/>
        </authorList>
    </citation>
    <scope>NUCLEOTIDE SEQUENCE</scope>
</reference>
<accession>A0AA36F8S2</accession>
<dbReference type="EMBL" id="OX597823">
    <property type="protein sequence ID" value="CAI9728647.1"/>
    <property type="molecule type" value="Genomic_DNA"/>
</dbReference>
<feature type="transmembrane region" description="Helical" evidence="1">
    <location>
        <begin position="132"/>
        <end position="155"/>
    </location>
</feature>
<keyword evidence="1" id="KW-0812">Transmembrane</keyword>